<dbReference type="AlphaFoldDB" id="A0A4C1SE97"/>
<evidence type="ECO:0000313" key="2">
    <source>
        <dbReference type="Proteomes" id="UP000299102"/>
    </source>
</evidence>
<evidence type="ECO:0000313" key="1">
    <source>
        <dbReference type="EMBL" id="GBO99487.1"/>
    </source>
</evidence>
<name>A0A4C1SE97_EUMVA</name>
<keyword evidence="2" id="KW-1185">Reference proteome</keyword>
<proteinExistence type="predicted"/>
<dbReference type="Proteomes" id="UP000299102">
    <property type="component" value="Unassembled WGS sequence"/>
</dbReference>
<dbReference type="EMBL" id="BGZK01000003">
    <property type="protein sequence ID" value="GBO99487.1"/>
    <property type="molecule type" value="Genomic_DNA"/>
</dbReference>
<sequence>MNQTPYNVGARAAVRITATILLLPSPINKEGISKSAINQEYLRLGLRRFRPPNVITIHPERSDVTLQLLIARPYSKTPPREYIRLRRAAAPSASNPSCEMLKLLLL</sequence>
<protein>
    <submittedName>
        <fullName evidence="1">Uncharacterized protein</fullName>
    </submittedName>
</protein>
<accession>A0A4C1SE97</accession>
<comment type="caution">
    <text evidence="1">The sequence shown here is derived from an EMBL/GenBank/DDBJ whole genome shotgun (WGS) entry which is preliminary data.</text>
</comment>
<reference evidence="1 2" key="1">
    <citation type="journal article" date="2019" name="Commun. Biol.">
        <title>The bagworm genome reveals a unique fibroin gene that provides high tensile strength.</title>
        <authorList>
            <person name="Kono N."/>
            <person name="Nakamura H."/>
            <person name="Ohtoshi R."/>
            <person name="Tomita M."/>
            <person name="Numata K."/>
            <person name="Arakawa K."/>
        </authorList>
    </citation>
    <scope>NUCLEOTIDE SEQUENCE [LARGE SCALE GENOMIC DNA]</scope>
</reference>
<organism evidence="1 2">
    <name type="scientific">Eumeta variegata</name>
    <name type="common">Bagworm moth</name>
    <name type="synonym">Eumeta japonica</name>
    <dbReference type="NCBI Taxonomy" id="151549"/>
    <lineage>
        <taxon>Eukaryota</taxon>
        <taxon>Metazoa</taxon>
        <taxon>Ecdysozoa</taxon>
        <taxon>Arthropoda</taxon>
        <taxon>Hexapoda</taxon>
        <taxon>Insecta</taxon>
        <taxon>Pterygota</taxon>
        <taxon>Neoptera</taxon>
        <taxon>Endopterygota</taxon>
        <taxon>Lepidoptera</taxon>
        <taxon>Glossata</taxon>
        <taxon>Ditrysia</taxon>
        <taxon>Tineoidea</taxon>
        <taxon>Psychidae</taxon>
        <taxon>Oiketicinae</taxon>
        <taxon>Eumeta</taxon>
    </lineage>
</organism>
<gene>
    <name evidence="1" type="ORF">EVAR_671_1</name>
</gene>